<comment type="subcellular location">
    <subcellularLocation>
        <location evidence="1">Nucleus</location>
        <location evidence="1">Nucleolus</location>
    </subcellularLocation>
</comment>
<dbReference type="Proteomes" id="UP001346149">
    <property type="component" value="Unassembled WGS sequence"/>
</dbReference>
<dbReference type="Gene3D" id="1.10.287.4070">
    <property type="match status" value="1"/>
</dbReference>
<evidence type="ECO:0000259" key="6">
    <source>
        <dbReference type="SMART" id="SM00931"/>
    </source>
</evidence>
<dbReference type="SMART" id="SM00931">
    <property type="entry name" value="NOSIC"/>
    <property type="match status" value="1"/>
</dbReference>
<evidence type="ECO:0000256" key="4">
    <source>
        <dbReference type="ARBA" id="ARBA00023242"/>
    </source>
</evidence>
<dbReference type="GO" id="GO:0042254">
    <property type="term" value="P:ribosome biogenesis"/>
    <property type="evidence" value="ECO:0007669"/>
    <property type="project" value="UniProtKB-KW"/>
</dbReference>
<comment type="similarity">
    <text evidence="2">Belongs to the NOP5/NOP56 family.</text>
</comment>
<dbReference type="GO" id="GO:0031428">
    <property type="term" value="C:box C/D methylation guide snoRNP complex"/>
    <property type="evidence" value="ECO:0007669"/>
    <property type="project" value="InterPro"/>
</dbReference>
<keyword evidence="4" id="KW-0539">Nucleus</keyword>
<proteinExistence type="inferred from homology"/>
<evidence type="ECO:0000256" key="3">
    <source>
        <dbReference type="ARBA" id="ARBA00022517"/>
    </source>
</evidence>
<dbReference type="PANTHER" id="PTHR10894:SF0">
    <property type="entry name" value="NUCLEOLAR PROTEIN 56"/>
    <property type="match status" value="1"/>
</dbReference>
<dbReference type="SUPFAM" id="SSF89124">
    <property type="entry name" value="Nop domain"/>
    <property type="match status" value="1"/>
</dbReference>
<keyword evidence="3" id="KW-0690">Ribosome biogenesis</keyword>
<organism evidence="7 8">
    <name type="scientific">Trapa natans</name>
    <name type="common">Water chestnut</name>
    <dbReference type="NCBI Taxonomy" id="22666"/>
    <lineage>
        <taxon>Eukaryota</taxon>
        <taxon>Viridiplantae</taxon>
        <taxon>Streptophyta</taxon>
        <taxon>Embryophyta</taxon>
        <taxon>Tracheophyta</taxon>
        <taxon>Spermatophyta</taxon>
        <taxon>Magnoliopsida</taxon>
        <taxon>eudicotyledons</taxon>
        <taxon>Gunneridae</taxon>
        <taxon>Pentapetalae</taxon>
        <taxon>rosids</taxon>
        <taxon>malvids</taxon>
        <taxon>Myrtales</taxon>
        <taxon>Lythraceae</taxon>
        <taxon>Trapa</taxon>
    </lineage>
</organism>
<dbReference type="InterPro" id="IPR002687">
    <property type="entry name" value="Nop_dom"/>
</dbReference>
<name>A0AAN7R498_TRANT</name>
<evidence type="ECO:0000256" key="5">
    <source>
        <dbReference type="ARBA" id="ARBA00040742"/>
    </source>
</evidence>
<accession>A0AAN7R498</accession>
<feature type="domain" description="NOSIC" evidence="6">
    <location>
        <begin position="99"/>
        <end position="146"/>
    </location>
</feature>
<comment type="caution">
    <text evidence="7">The sequence shown here is derived from an EMBL/GenBank/DDBJ whole genome shotgun (WGS) entry which is preliminary data.</text>
</comment>
<reference evidence="7 8" key="1">
    <citation type="journal article" date="2023" name="Hortic Res">
        <title>Pangenome of water caltrop reveals structural variations and asymmetric subgenome divergence after allopolyploidization.</title>
        <authorList>
            <person name="Zhang X."/>
            <person name="Chen Y."/>
            <person name="Wang L."/>
            <person name="Yuan Y."/>
            <person name="Fang M."/>
            <person name="Shi L."/>
            <person name="Lu R."/>
            <person name="Comes H.P."/>
            <person name="Ma Y."/>
            <person name="Chen Y."/>
            <person name="Huang G."/>
            <person name="Zhou Y."/>
            <person name="Zheng Z."/>
            <person name="Qiu Y."/>
        </authorList>
    </citation>
    <scope>NUCLEOTIDE SEQUENCE [LARGE SCALE GENOMIC DNA]</scope>
    <source>
        <strain evidence="7">F231</strain>
    </source>
</reference>
<keyword evidence="8" id="KW-1185">Reference proteome</keyword>
<protein>
    <recommendedName>
        <fullName evidence="5">Nucleolar protein 56</fullName>
    </recommendedName>
</protein>
<dbReference type="Pfam" id="PF01798">
    <property type="entry name" value="Nop"/>
    <property type="match status" value="1"/>
</dbReference>
<dbReference type="GO" id="GO:0030515">
    <property type="term" value="F:snoRNA binding"/>
    <property type="evidence" value="ECO:0007669"/>
    <property type="project" value="InterPro"/>
</dbReference>
<dbReference type="InterPro" id="IPR036070">
    <property type="entry name" value="Nop_dom_sf"/>
</dbReference>
<dbReference type="EMBL" id="JAXQNO010000009">
    <property type="protein sequence ID" value="KAK4791809.1"/>
    <property type="molecule type" value="Genomic_DNA"/>
</dbReference>
<sequence length="303" mass="33993">MALYLIYESDSGYSFLLAHGLDEIGRITEAIRGAVSDLNRFGKIVKLVAFNPFESTLDDLDQCNSVFEVKDAKKAKFSLVVAEPNIGSHISEVTEVPCQSNEFVLDLIHHVRMHFDREWYSWHFPELVKIVNDNYLYSKAAKYIEDRSKLAEDNILGLTDIIAIMVSLIIKEINLCKNINNATRSQHFMGPATSLPLHYFLIRHLLQGWGLTSLPAVKQGPCSVGRTALWFLHNRDMTSLPFNLPAAYRASSANGLHFSAGFVGQKIVPLEKPLQITMELGNSTFQRIISATHNRTSALVLTT</sequence>
<dbReference type="Pfam" id="PF08156">
    <property type="entry name" value="NOP5NT"/>
    <property type="match status" value="1"/>
</dbReference>
<evidence type="ECO:0000313" key="8">
    <source>
        <dbReference type="Proteomes" id="UP001346149"/>
    </source>
</evidence>
<dbReference type="AlphaFoldDB" id="A0AAN7R498"/>
<evidence type="ECO:0000313" key="7">
    <source>
        <dbReference type="EMBL" id="KAK4791809.1"/>
    </source>
</evidence>
<evidence type="ECO:0000256" key="2">
    <source>
        <dbReference type="ARBA" id="ARBA00009211"/>
    </source>
</evidence>
<dbReference type="InterPro" id="IPR045056">
    <property type="entry name" value="Nop56/Nop58"/>
</dbReference>
<dbReference type="InterPro" id="IPR012976">
    <property type="entry name" value="NOSIC"/>
</dbReference>
<dbReference type="InterPro" id="IPR012974">
    <property type="entry name" value="NOP58/56_N"/>
</dbReference>
<dbReference type="PANTHER" id="PTHR10894">
    <property type="entry name" value="NUCLEOLAR PROTEIN 5 NUCLEOLAR PROTEIN NOP5 NOP58"/>
    <property type="match status" value="1"/>
</dbReference>
<dbReference type="GO" id="GO:0032040">
    <property type="term" value="C:small-subunit processome"/>
    <property type="evidence" value="ECO:0007669"/>
    <property type="project" value="InterPro"/>
</dbReference>
<gene>
    <name evidence="7" type="ORF">SAY86_032222</name>
</gene>
<evidence type="ECO:0000256" key="1">
    <source>
        <dbReference type="ARBA" id="ARBA00004604"/>
    </source>
</evidence>